<feature type="compositionally biased region" description="Basic and acidic residues" evidence="1">
    <location>
        <begin position="58"/>
        <end position="75"/>
    </location>
</feature>
<keyword evidence="2" id="KW-0472">Membrane</keyword>
<feature type="transmembrane region" description="Helical" evidence="2">
    <location>
        <begin position="116"/>
        <end position="132"/>
    </location>
</feature>
<protein>
    <submittedName>
        <fullName evidence="4">Uncharacterized protein</fullName>
    </submittedName>
</protein>
<keyword evidence="2" id="KW-0812">Transmembrane</keyword>
<reference evidence="3" key="1">
    <citation type="submission" date="2014-07" db="EMBL/GenBank/DDBJ databases">
        <authorList>
            <person name="Martin A.A"/>
            <person name="De Silva N."/>
        </authorList>
    </citation>
    <scope>NUCLEOTIDE SEQUENCE</scope>
</reference>
<reference evidence="4" key="2">
    <citation type="submission" date="2015-08" db="UniProtKB">
        <authorList>
            <consortium name="WormBaseParasite"/>
        </authorList>
    </citation>
    <scope>IDENTIFICATION</scope>
</reference>
<evidence type="ECO:0000256" key="2">
    <source>
        <dbReference type="SAM" id="Phobius"/>
    </source>
</evidence>
<evidence type="ECO:0000313" key="3">
    <source>
        <dbReference type="Proteomes" id="UP000035680"/>
    </source>
</evidence>
<sequence>MSNKNIKRSGRLVSPSSFKEYADNLKSDSNHSLSSGAGDNVLSDYAKSSGESSKKRRSDSGEASRKRGKSKSSERRPRKQIKKNLTTRKQAIEDKIADSKTTIEENEKNKSSKVKFLLKNIIIVIIVIFFKHF</sequence>
<keyword evidence="3" id="KW-1185">Reference proteome</keyword>
<dbReference type="WBParaSite" id="SVE_0216400.1">
    <property type="protein sequence ID" value="SVE_0216400.1"/>
    <property type="gene ID" value="SVE_0216400"/>
</dbReference>
<dbReference type="Proteomes" id="UP000035680">
    <property type="component" value="Unassembled WGS sequence"/>
</dbReference>
<organism evidence="3 4">
    <name type="scientific">Strongyloides venezuelensis</name>
    <name type="common">Threadworm</name>
    <dbReference type="NCBI Taxonomy" id="75913"/>
    <lineage>
        <taxon>Eukaryota</taxon>
        <taxon>Metazoa</taxon>
        <taxon>Ecdysozoa</taxon>
        <taxon>Nematoda</taxon>
        <taxon>Chromadorea</taxon>
        <taxon>Rhabditida</taxon>
        <taxon>Tylenchina</taxon>
        <taxon>Panagrolaimomorpha</taxon>
        <taxon>Strongyloidoidea</taxon>
        <taxon>Strongyloididae</taxon>
        <taxon>Strongyloides</taxon>
    </lineage>
</organism>
<feature type="region of interest" description="Disordered" evidence="1">
    <location>
        <begin position="22"/>
        <end position="93"/>
    </location>
</feature>
<feature type="compositionally biased region" description="Basic residues" evidence="1">
    <location>
        <begin position="76"/>
        <end position="86"/>
    </location>
</feature>
<keyword evidence="2" id="KW-1133">Transmembrane helix</keyword>
<accession>A0A0K0F052</accession>
<dbReference type="AlphaFoldDB" id="A0A0K0F052"/>
<evidence type="ECO:0000313" key="4">
    <source>
        <dbReference type="WBParaSite" id="SVE_0216400.1"/>
    </source>
</evidence>
<evidence type="ECO:0000256" key="1">
    <source>
        <dbReference type="SAM" id="MobiDB-lite"/>
    </source>
</evidence>
<proteinExistence type="predicted"/>
<name>A0A0K0F052_STRVS</name>